<keyword evidence="1" id="KW-0812">Transmembrane</keyword>
<feature type="transmembrane region" description="Helical" evidence="1">
    <location>
        <begin position="24"/>
        <end position="45"/>
    </location>
</feature>
<dbReference type="EMBL" id="JAUSZT010000003">
    <property type="protein sequence ID" value="MDQ0996919.1"/>
    <property type="molecule type" value="Genomic_DNA"/>
</dbReference>
<comment type="caution">
    <text evidence="2">The sequence shown here is derived from an EMBL/GenBank/DDBJ whole genome shotgun (WGS) entry which is preliminary data.</text>
</comment>
<dbReference type="Proteomes" id="UP001237780">
    <property type="component" value="Unassembled WGS sequence"/>
</dbReference>
<evidence type="ECO:0000313" key="2">
    <source>
        <dbReference type="EMBL" id="MDQ0996919.1"/>
    </source>
</evidence>
<evidence type="ECO:0000256" key="1">
    <source>
        <dbReference type="SAM" id="Phobius"/>
    </source>
</evidence>
<reference evidence="2 3" key="1">
    <citation type="submission" date="2023-07" db="EMBL/GenBank/DDBJ databases">
        <title>Comparative genomics of wheat-associated soil bacteria to identify genetic determinants of phenazine resistance.</title>
        <authorList>
            <person name="Mouncey N."/>
        </authorList>
    </citation>
    <scope>NUCLEOTIDE SEQUENCE [LARGE SCALE GENOMIC DNA]</scope>
    <source>
        <strain evidence="2 3">W4I11</strain>
    </source>
</reference>
<evidence type="ECO:0000313" key="3">
    <source>
        <dbReference type="Proteomes" id="UP001237780"/>
    </source>
</evidence>
<proteinExistence type="predicted"/>
<keyword evidence="1" id="KW-0472">Membrane</keyword>
<keyword evidence="1" id="KW-1133">Transmembrane helix</keyword>
<gene>
    <name evidence="2" type="ORF">QFZ34_002101</name>
</gene>
<accession>A0ABU0S831</accession>
<dbReference type="RefSeq" id="WP_307280273.1">
    <property type="nucleotide sequence ID" value="NZ_JAUSZT010000003.1"/>
</dbReference>
<name>A0ABU0S831_9HYPH</name>
<organism evidence="2 3">
    <name type="scientific">Phyllobacterium ifriqiyense</name>
    <dbReference type="NCBI Taxonomy" id="314238"/>
    <lineage>
        <taxon>Bacteria</taxon>
        <taxon>Pseudomonadati</taxon>
        <taxon>Pseudomonadota</taxon>
        <taxon>Alphaproteobacteria</taxon>
        <taxon>Hyphomicrobiales</taxon>
        <taxon>Phyllobacteriaceae</taxon>
        <taxon>Phyllobacterium</taxon>
    </lineage>
</organism>
<protein>
    <submittedName>
        <fullName evidence="2">Uncharacterized protein</fullName>
    </submittedName>
</protein>
<keyword evidence="3" id="KW-1185">Reference proteome</keyword>
<sequence>MDNRIYLDEIDFVRTACENRARRAFWAAYILLATAGFSFIILFLGRVS</sequence>